<organism evidence="2 3">
    <name type="scientific">Sneathiella chungangensis</name>
    <dbReference type="NCBI Taxonomy" id="1418234"/>
    <lineage>
        <taxon>Bacteria</taxon>
        <taxon>Pseudomonadati</taxon>
        <taxon>Pseudomonadota</taxon>
        <taxon>Alphaproteobacteria</taxon>
        <taxon>Sneathiellales</taxon>
        <taxon>Sneathiellaceae</taxon>
        <taxon>Sneathiella</taxon>
    </lineage>
</organism>
<reference evidence="2 3" key="1">
    <citation type="journal article" date="2014" name="Int. J. Syst. Evol. Microbiol.">
        <title>Sneathiella chungangensis sp. nov., isolated from a marine sand, and emended description of the genus Sneathiella.</title>
        <authorList>
            <person name="Siamphan C."/>
            <person name="Kim H."/>
            <person name="Lee J.S."/>
            <person name="Kim W."/>
        </authorList>
    </citation>
    <scope>NUCLEOTIDE SEQUENCE [LARGE SCALE GENOMIC DNA]</scope>
    <source>
        <strain evidence="2 3">KCTC 32476</strain>
    </source>
</reference>
<gene>
    <name evidence="2" type="ORF">GQF03_09625</name>
</gene>
<feature type="domain" description="Dienelactone hydrolase" evidence="1">
    <location>
        <begin position="15"/>
        <end position="217"/>
    </location>
</feature>
<dbReference type="RefSeq" id="WP_161339053.1">
    <property type="nucleotide sequence ID" value="NZ_JBHSDG010000004.1"/>
</dbReference>
<dbReference type="Pfam" id="PF01738">
    <property type="entry name" value="DLH"/>
    <property type="match status" value="1"/>
</dbReference>
<dbReference type="EMBL" id="WTVA01000004">
    <property type="protein sequence ID" value="MZR22592.1"/>
    <property type="molecule type" value="Genomic_DNA"/>
</dbReference>
<dbReference type="OrthoDB" id="9771666at2"/>
<keyword evidence="3" id="KW-1185">Reference proteome</keyword>
<dbReference type="InterPro" id="IPR002925">
    <property type="entry name" value="Dienelactn_hydro"/>
</dbReference>
<dbReference type="InterPro" id="IPR029058">
    <property type="entry name" value="AB_hydrolase_fold"/>
</dbReference>
<dbReference type="GO" id="GO:0016787">
    <property type="term" value="F:hydrolase activity"/>
    <property type="evidence" value="ECO:0007669"/>
    <property type="project" value="UniProtKB-KW"/>
</dbReference>
<evidence type="ECO:0000313" key="2">
    <source>
        <dbReference type="EMBL" id="MZR22592.1"/>
    </source>
</evidence>
<proteinExistence type="predicted"/>
<dbReference type="Gene3D" id="3.40.50.1820">
    <property type="entry name" value="alpha/beta hydrolase"/>
    <property type="match status" value="1"/>
</dbReference>
<name>A0A845MG46_9PROT</name>
<keyword evidence="2" id="KW-0378">Hydrolase</keyword>
<comment type="caution">
    <text evidence="2">The sequence shown here is derived from an EMBL/GenBank/DDBJ whole genome shotgun (WGS) entry which is preliminary data.</text>
</comment>
<sequence>MGEMIDLTATDGHKFAAYKAVPAGAPKGGVVIVQEIFGVNSHIREVCDGYAKDGFIAIAPALFDRIEPEITLGYQPDDVQQGLKYRMQVSDEDALKDIDAAAKAISDAGEITVIGYCWGGSLAYLSACRLTSINKAVGYYGGQVAQHIAEAPKVPVLLHFGDTDASIPMTAVEEVKAKRPDIPVYVYEAGHGFNCDQRGSYDAASAKLALERTLEFIG</sequence>
<dbReference type="AlphaFoldDB" id="A0A845MG46"/>
<dbReference type="InterPro" id="IPR051049">
    <property type="entry name" value="Dienelactone_hydrolase-like"/>
</dbReference>
<evidence type="ECO:0000259" key="1">
    <source>
        <dbReference type="Pfam" id="PF01738"/>
    </source>
</evidence>
<dbReference type="Proteomes" id="UP000445696">
    <property type="component" value="Unassembled WGS sequence"/>
</dbReference>
<evidence type="ECO:0000313" key="3">
    <source>
        <dbReference type="Proteomes" id="UP000445696"/>
    </source>
</evidence>
<accession>A0A845MG46</accession>
<dbReference type="SUPFAM" id="SSF53474">
    <property type="entry name" value="alpha/beta-Hydrolases"/>
    <property type="match status" value="1"/>
</dbReference>
<dbReference type="PANTHER" id="PTHR46623">
    <property type="entry name" value="CARBOXYMETHYLENEBUTENOLIDASE-RELATED"/>
    <property type="match status" value="1"/>
</dbReference>
<dbReference type="PANTHER" id="PTHR46623:SF6">
    <property type="entry name" value="ALPHA_BETA-HYDROLASES SUPERFAMILY PROTEIN"/>
    <property type="match status" value="1"/>
</dbReference>
<protein>
    <submittedName>
        <fullName evidence="2">Dienelactone hydrolase family protein</fullName>
    </submittedName>
</protein>